<comment type="similarity">
    <text evidence="2 10">Belongs to the purine nucleoside phosphorylase YfiH/LACC1 family.</text>
</comment>
<dbReference type="SUPFAM" id="SSF64438">
    <property type="entry name" value="CNF1/YfiH-like putative cysteine hydrolases"/>
    <property type="match status" value="1"/>
</dbReference>
<dbReference type="Pfam" id="PF02578">
    <property type="entry name" value="Cu-oxidase_4"/>
    <property type="match status" value="1"/>
</dbReference>
<sequence length="257" mass="26108">MTSCSSLSLLRAPNLGPAHAFSTRAGGVSRGAYAGLNLDDRADDPGDVAENRARLAAALGFAPAQVARLDQVHGTEVVTARAGGVWTGDALVTDTPGVLLAIGSADCYPLLLADEEAGVFGAAHAGWKGTLGHIGAAAVRAMTALGARPERVRAAVGPGICGARYAVGEDVARQFREAGLGDFVLTEGGHPHLDLAGANRAVLRAAGVADVWVSGRCSTEADFYSYRRDAGVTGRMWAVIGRPLARVAGGQDPGGAA</sequence>
<keyword evidence="12" id="KW-1185">Reference proteome</keyword>
<evidence type="ECO:0000313" key="11">
    <source>
        <dbReference type="EMBL" id="MFC5848961.1"/>
    </source>
</evidence>
<comment type="catalytic activity">
    <reaction evidence="9">
        <text>S-methyl-5'-thioadenosine + phosphate = 5-(methylsulfanyl)-alpha-D-ribose 1-phosphate + adenine</text>
        <dbReference type="Rhea" id="RHEA:11852"/>
        <dbReference type="ChEBI" id="CHEBI:16708"/>
        <dbReference type="ChEBI" id="CHEBI:17509"/>
        <dbReference type="ChEBI" id="CHEBI:43474"/>
        <dbReference type="ChEBI" id="CHEBI:58533"/>
        <dbReference type="EC" id="2.4.2.28"/>
    </reaction>
    <physiologicalReaction direction="left-to-right" evidence="9">
        <dbReference type="Rhea" id="RHEA:11853"/>
    </physiologicalReaction>
</comment>
<dbReference type="EMBL" id="JBHSOH010000012">
    <property type="protein sequence ID" value="MFC5848961.1"/>
    <property type="molecule type" value="Genomic_DNA"/>
</dbReference>
<dbReference type="InterPro" id="IPR011324">
    <property type="entry name" value="Cytotoxic_necrot_fac-like_cat"/>
</dbReference>
<protein>
    <recommendedName>
        <fullName evidence="10">Purine nucleoside phosphorylase</fullName>
    </recommendedName>
</protein>
<evidence type="ECO:0000256" key="10">
    <source>
        <dbReference type="RuleBase" id="RU361274"/>
    </source>
</evidence>
<dbReference type="PANTHER" id="PTHR30616">
    <property type="entry name" value="UNCHARACTERIZED PROTEIN YFIH"/>
    <property type="match status" value="1"/>
</dbReference>
<evidence type="ECO:0000256" key="3">
    <source>
        <dbReference type="ARBA" id="ARBA00022679"/>
    </source>
</evidence>
<evidence type="ECO:0000256" key="8">
    <source>
        <dbReference type="ARBA" id="ARBA00048968"/>
    </source>
</evidence>
<evidence type="ECO:0000256" key="6">
    <source>
        <dbReference type="ARBA" id="ARBA00022833"/>
    </source>
</evidence>
<dbReference type="InterPro" id="IPR038371">
    <property type="entry name" value="Cu_polyphenol_OxRdtase_sf"/>
</dbReference>
<comment type="catalytic activity">
    <reaction evidence="7">
        <text>adenosine + H2O + H(+) = inosine + NH4(+)</text>
        <dbReference type="Rhea" id="RHEA:24408"/>
        <dbReference type="ChEBI" id="CHEBI:15377"/>
        <dbReference type="ChEBI" id="CHEBI:15378"/>
        <dbReference type="ChEBI" id="CHEBI:16335"/>
        <dbReference type="ChEBI" id="CHEBI:17596"/>
        <dbReference type="ChEBI" id="CHEBI:28938"/>
        <dbReference type="EC" id="3.5.4.4"/>
    </reaction>
    <physiologicalReaction direction="left-to-right" evidence="7">
        <dbReference type="Rhea" id="RHEA:24409"/>
    </physiologicalReaction>
</comment>
<evidence type="ECO:0000256" key="4">
    <source>
        <dbReference type="ARBA" id="ARBA00022723"/>
    </source>
</evidence>
<evidence type="ECO:0000256" key="9">
    <source>
        <dbReference type="ARBA" id="ARBA00049893"/>
    </source>
</evidence>
<evidence type="ECO:0000313" key="12">
    <source>
        <dbReference type="Proteomes" id="UP001595979"/>
    </source>
</evidence>
<keyword evidence="6" id="KW-0862">Zinc</keyword>
<comment type="catalytic activity">
    <reaction evidence="8">
        <text>adenosine + phosphate = alpha-D-ribose 1-phosphate + adenine</text>
        <dbReference type="Rhea" id="RHEA:27642"/>
        <dbReference type="ChEBI" id="CHEBI:16335"/>
        <dbReference type="ChEBI" id="CHEBI:16708"/>
        <dbReference type="ChEBI" id="CHEBI:43474"/>
        <dbReference type="ChEBI" id="CHEBI:57720"/>
        <dbReference type="EC" id="2.4.2.1"/>
    </reaction>
    <physiologicalReaction direction="left-to-right" evidence="8">
        <dbReference type="Rhea" id="RHEA:27643"/>
    </physiologicalReaction>
</comment>
<dbReference type="Proteomes" id="UP001595979">
    <property type="component" value="Unassembled WGS sequence"/>
</dbReference>
<comment type="catalytic activity">
    <reaction evidence="1">
        <text>inosine + phosphate = alpha-D-ribose 1-phosphate + hypoxanthine</text>
        <dbReference type="Rhea" id="RHEA:27646"/>
        <dbReference type="ChEBI" id="CHEBI:17368"/>
        <dbReference type="ChEBI" id="CHEBI:17596"/>
        <dbReference type="ChEBI" id="CHEBI:43474"/>
        <dbReference type="ChEBI" id="CHEBI:57720"/>
        <dbReference type="EC" id="2.4.2.1"/>
    </reaction>
    <physiologicalReaction direction="left-to-right" evidence="1">
        <dbReference type="Rhea" id="RHEA:27647"/>
    </physiologicalReaction>
</comment>
<keyword evidence="3" id="KW-0808">Transferase</keyword>
<organism evidence="11 12">
    <name type="scientific">Deinococcus petrolearius</name>
    <dbReference type="NCBI Taxonomy" id="1751295"/>
    <lineage>
        <taxon>Bacteria</taxon>
        <taxon>Thermotogati</taxon>
        <taxon>Deinococcota</taxon>
        <taxon>Deinococci</taxon>
        <taxon>Deinococcales</taxon>
        <taxon>Deinococcaceae</taxon>
        <taxon>Deinococcus</taxon>
    </lineage>
</organism>
<dbReference type="Gene3D" id="3.60.140.10">
    <property type="entry name" value="CNF1/YfiH-like putative cysteine hydrolases"/>
    <property type="match status" value="1"/>
</dbReference>
<evidence type="ECO:0000256" key="2">
    <source>
        <dbReference type="ARBA" id="ARBA00007353"/>
    </source>
</evidence>
<dbReference type="CDD" id="cd16833">
    <property type="entry name" value="YfiH"/>
    <property type="match status" value="1"/>
</dbReference>
<reference evidence="12" key="1">
    <citation type="journal article" date="2019" name="Int. J. Syst. Evol. Microbiol.">
        <title>The Global Catalogue of Microorganisms (GCM) 10K type strain sequencing project: providing services to taxonomists for standard genome sequencing and annotation.</title>
        <authorList>
            <consortium name="The Broad Institute Genomics Platform"/>
            <consortium name="The Broad Institute Genome Sequencing Center for Infectious Disease"/>
            <person name="Wu L."/>
            <person name="Ma J."/>
        </authorList>
    </citation>
    <scope>NUCLEOTIDE SEQUENCE [LARGE SCALE GENOMIC DNA]</scope>
    <source>
        <strain evidence="12">CGMCC 1.15053</strain>
    </source>
</reference>
<name>A0ABW1DN18_9DEIO</name>
<evidence type="ECO:0000256" key="1">
    <source>
        <dbReference type="ARBA" id="ARBA00000553"/>
    </source>
</evidence>
<evidence type="ECO:0000256" key="7">
    <source>
        <dbReference type="ARBA" id="ARBA00047989"/>
    </source>
</evidence>
<keyword evidence="5" id="KW-0378">Hydrolase</keyword>
<gene>
    <name evidence="11" type="primary">pgeF</name>
    <name evidence="11" type="ORF">ACFPQ6_11635</name>
</gene>
<accession>A0ABW1DN18</accession>
<dbReference type="NCBIfam" id="TIGR00726">
    <property type="entry name" value="peptidoglycan editing factor PgeF"/>
    <property type="match status" value="1"/>
</dbReference>
<evidence type="ECO:0000256" key="5">
    <source>
        <dbReference type="ARBA" id="ARBA00022801"/>
    </source>
</evidence>
<proteinExistence type="inferred from homology"/>
<dbReference type="InterPro" id="IPR003730">
    <property type="entry name" value="Cu_polyphenol_OxRdtase"/>
</dbReference>
<dbReference type="PANTHER" id="PTHR30616:SF2">
    <property type="entry name" value="PURINE NUCLEOSIDE PHOSPHORYLASE LACC1"/>
    <property type="match status" value="1"/>
</dbReference>
<keyword evidence="4" id="KW-0479">Metal-binding</keyword>
<dbReference type="RefSeq" id="WP_380049497.1">
    <property type="nucleotide sequence ID" value="NZ_JBHSOH010000012.1"/>
</dbReference>
<comment type="caution">
    <text evidence="11">The sequence shown here is derived from an EMBL/GenBank/DDBJ whole genome shotgun (WGS) entry which is preliminary data.</text>
</comment>